<dbReference type="Pfam" id="PF04357">
    <property type="entry name" value="TamB"/>
    <property type="match status" value="1"/>
</dbReference>
<dbReference type="EMBL" id="CP053586">
    <property type="protein sequence ID" value="WNZ24742.1"/>
    <property type="molecule type" value="Genomic_DNA"/>
</dbReference>
<reference evidence="8" key="1">
    <citation type="submission" date="2020-05" db="EMBL/GenBank/DDBJ databases">
        <authorList>
            <person name="Zhu T."/>
            <person name="Keshari N."/>
            <person name="Lu X."/>
        </authorList>
    </citation>
    <scope>NUCLEOTIDE SEQUENCE</scope>
    <source>
        <strain evidence="8">NK1-12</strain>
    </source>
</reference>
<evidence type="ECO:0000259" key="7">
    <source>
        <dbReference type="Pfam" id="PF04357"/>
    </source>
</evidence>
<evidence type="ECO:0000256" key="4">
    <source>
        <dbReference type="ARBA" id="ARBA00023136"/>
    </source>
</evidence>
<evidence type="ECO:0000256" key="2">
    <source>
        <dbReference type="ARBA" id="ARBA00022692"/>
    </source>
</evidence>
<protein>
    <submittedName>
        <fullName evidence="8">DUF748 domain-containing protein</fullName>
    </submittedName>
</protein>
<name>A0AA96WEJ3_9CYAN</name>
<comment type="subcellular location">
    <subcellularLocation>
        <location evidence="1">Membrane</location>
        <topology evidence="1">Single-pass membrane protein</topology>
    </subcellularLocation>
</comment>
<dbReference type="PANTHER" id="PTHR34457">
    <property type="entry name" value="EMBRYO DEFECTIVE 2410"/>
    <property type="match status" value="1"/>
</dbReference>
<keyword evidence="2 6" id="KW-0812">Transmembrane</keyword>
<feature type="domain" description="Translocation and assembly module TamB C-terminal" evidence="7">
    <location>
        <begin position="1302"/>
        <end position="1688"/>
    </location>
</feature>
<keyword evidence="3 6" id="KW-1133">Transmembrane helix</keyword>
<dbReference type="InterPro" id="IPR053022">
    <property type="entry name" value="Chloroplast_translocon_comp"/>
</dbReference>
<accession>A0AA96WEJ3</accession>
<organism evidence="8">
    <name type="scientific">Leptolyngbya sp. NK1-12</name>
    <dbReference type="NCBI Taxonomy" id="2547451"/>
    <lineage>
        <taxon>Bacteria</taxon>
        <taxon>Bacillati</taxon>
        <taxon>Cyanobacteriota</taxon>
        <taxon>Cyanophyceae</taxon>
        <taxon>Leptolyngbyales</taxon>
        <taxon>Leptolyngbyaceae</taxon>
        <taxon>Leptolyngbya group</taxon>
        <taxon>Leptolyngbya</taxon>
    </lineage>
</organism>
<dbReference type="GO" id="GO:0005886">
    <property type="term" value="C:plasma membrane"/>
    <property type="evidence" value="ECO:0007669"/>
    <property type="project" value="InterPro"/>
</dbReference>
<feature type="region of interest" description="Disordered" evidence="5">
    <location>
        <begin position="178"/>
        <end position="199"/>
    </location>
</feature>
<evidence type="ECO:0000313" key="8">
    <source>
        <dbReference type="EMBL" id="WNZ24742.1"/>
    </source>
</evidence>
<evidence type="ECO:0000256" key="5">
    <source>
        <dbReference type="SAM" id="MobiDB-lite"/>
    </source>
</evidence>
<dbReference type="PANTHER" id="PTHR34457:SF3">
    <property type="entry name" value="PROTEIN TIC236, CHLOROPLASTIC"/>
    <property type="match status" value="1"/>
</dbReference>
<evidence type="ECO:0000256" key="6">
    <source>
        <dbReference type="SAM" id="Phobius"/>
    </source>
</evidence>
<sequence>MTQASNSSPEPEQNPRPRRRLRLILLGSGVVLVGAAAAGWLAWRFINEQLAPLVAENLSKTFDRPVEVGPVAGISLNQLTFGESSVPPTATDPDRLTVERVEVQFNLLELLWDRTLSLDVTLVRPDAYIAQDADGAWITTKIQEGDEEESPIKIELDTLRIQDGTAQLAAYGGVEASQPVELDESQPPDPSEDAPETLSPRQAVNTVVGLQEINGSVTFRNNNQLIGYDFTTRPETGGNLRLRGTTNLEVGETRLAVDSRDILAPDVSLLVPLPLQLRTGRVGTNLEVLFPPNNQPLQFDGTVQLQNVAGVLEGAPKPFEQVSGTLAFEGQRVALQNFQGRYGEILAKVGGSLDTQKGYDLRIQIPQATVAEILETLDLQASDLPVSASGTFKAEARVSGAIDQPLVAGTVENLQPVQIDQLQFRETQLAFAATPQAIVLEDLRAVPVGGGVITANGTVKLGERGGVVVDVRANNLAGDAIAQAYGAASPNFTLGRVDATAQVIGPLDNIQTVVQWQAPQATYPGRGRVVIGGGDVQFEDTALLVAGGIVRGSGLIRQGRWQALLDTSGIELSQFSPELRGLFSGNFRLAGRLDNFDLAAIQAEGEVRLSEGLAIINEPLTASVRWLGDRLQVLDASAPGFQGDGVVLVRLSGEGAPAIENLDFNVNLQDYRLTDFPVPIPEQFQVAGTADFSGRITGPLDAVVVAGRLGLNDLAVNTLVFESRLSGDLRYALDQGLNLDVAGQQDRIALVLDDRNRPRSFYVQQGETIAQGRGNGDRLLATLRNFPLTALNVAAGNLGQVSGQLSGNFDLNLADLSNPAVIGEVAIVNPALGYINADLFPAVAPGEAGCPILGLPEDPSQAPTCPQSLFTGRFRYINGVAVLEEGAQFRFGNSRYFLSGSYNPTAEQVLVGRLVADEGRVEDLLTLLRWFELADLGRVGPPDLGSEADVRTVAVGMPNATLENQLRRYSEIEALYRQQVLAREEGTLFPELSTLEGSFTGTVDLAYSNQTGPAVDFNLAGADWQWGECSTQVNHLTQTVLTDRCQQYEINQVVAEGSFRDGVLELLPLSFQTNDSLFSFRGRIGGPNQSGQLEIENLPVAAVRDLFDVPIDIEGKLQASATLGGSIENPQFEGAINLTEGRIDQTKTIPPLRTIFGYNDARLTFFTRRVAEPDAETPETATAAPDPDAEFKFDGSIPYQLPFAEVEPDNDQLNLSLLVANDSLSLINLFTDQVIWRGGEGNVALQVSGELLPGATNFRDLTASGTATLTNAQIGSSALPQDITNVNGTILFDQDRIRVNNVTGEFGNGLVAANGVLPLLFPLSTNDQDIVNPLLVSLDRITIDLEDLYRGDVQGRVLITGAALAPQIGGEILLSDGRIIIPGEQPTAVTPVADDTAPAFARNGNGNTFSPPQFDNLQVTLGDRLRVVYNPVLNFLVQGTLLVNGTQADPLLDGTVRLRSGQVNLFTTQFNLVRGYRNTAVFDSRFGLDPILDVRLATSIPEVTRYPTRTDSPFPVSEIVDTPSAGDFGAIQTVRVQATATGPASQLFNNLELTSSPSRSETEILALLGGGFLGNVQGDPTTALASIAGSPLLTGLQNLINDTLGLSDFRLFPTTIISEDNRTTSLALAAELGVDITNDLSVSLLQLLTVPAPPLFSLRYRLTDELLLRGSTNFKDENRAVLEFETRF</sequence>
<feature type="compositionally biased region" description="Acidic residues" evidence="5">
    <location>
        <begin position="181"/>
        <end position="195"/>
    </location>
</feature>
<gene>
    <name evidence="8" type="ORF">HJG54_19105</name>
</gene>
<evidence type="ECO:0000256" key="1">
    <source>
        <dbReference type="ARBA" id="ARBA00004167"/>
    </source>
</evidence>
<keyword evidence="4 6" id="KW-0472">Membrane</keyword>
<feature type="transmembrane region" description="Helical" evidence="6">
    <location>
        <begin position="21"/>
        <end position="43"/>
    </location>
</feature>
<dbReference type="InterPro" id="IPR007452">
    <property type="entry name" value="TamB_C"/>
</dbReference>
<proteinExistence type="predicted"/>
<dbReference type="RefSeq" id="WP_316430696.1">
    <property type="nucleotide sequence ID" value="NZ_CP053586.1"/>
</dbReference>
<evidence type="ECO:0000256" key="3">
    <source>
        <dbReference type="ARBA" id="ARBA00022989"/>
    </source>
</evidence>
<dbReference type="GO" id="GO:0009306">
    <property type="term" value="P:protein secretion"/>
    <property type="evidence" value="ECO:0007669"/>
    <property type="project" value="InterPro"/>
</dbReference>